<comment type="caution">
    <text evidence="4">The sequence shown here is derived from an EMBL/GenBank/DDBJ whole genome shotgun (WGS) entry which is preliminary data.</text>
</comment>
<evidence type="ECO:0000256" key="2">
    <source>
        <dbReference type="ARBA" id="ARBA00022801"/>
    </source>
</evidence>
<dbReference type="AlphaFoldDB" id="A0A263BRF8"/>
<accession>A0A263BRF8</accession>
<sequence>MNVALLLIDVQKAFQDSKWGNRNNLNAEENMLQLLKAWRQSNMPIIHIQHASTDEHSPLHPSKPGYELKDGFEPHRGESHFTKNVNSAFIGTDLEKRLKKLGCTDIVVIGLTTQHCVSTTTRMGANLGFHMHVVSDATAAFELTSFDGKQYSAEEVHHAALTNLHNEFATILTTEKAIETFIANKLLK</sequence>
<dbReference type="GO" id="GO:0016787">
    <property type="term" value="F:hydrolase activity"/>
    <property type="evidence" value="ECO:0007669"/>
    <property type="project" value="UniProtKB-KW"/>
</dbReference>
<gene>
    <name evidence="4" type="ORF">CIB95_13755</name>
</gene>
<evidence type="ECO:0000259" key="3">
    <source>
        <dbReference type="Pfam" id="PF00857"/>
    </source>
</evidence>
<dbReference type="SUPFAM" id="SSF52499">
    <property type="entry name" value="Isochorismatase-like hydrolases"/>
    <property type="match status" value="1"/>
</dbReference>
<feature type="domain" description="Isochorismatase-like" evidence="3">
    <location>
        <begin position="4"/>
        <end position="175"/>
    </location>
</feature>
<dbReference type="Gene3D" id="3.40.50.850">
    <property type="entry name" value="Isochorismatase-like"/>
    <property type="match status" value="1"/>
</dbReference>
<dbReference type="EMBL" id="NPIA01000008">
    <property type="protein sequence ID" value="OZM56162.1"/>
    <property type="molecule type" value="Genomic_DNA"/>
</dbReference>
<reference evidence="4 5" key="2">
    <citation type="submission" date="2017-09" db="EMBL/GenBank/DDBJ databases">
        <title>Bacillus patelloidae sp. nov., isolated from the intestinal tract of a marine limpet.</title>
        <authorList>
            <person name="Liu R."/>
            <person name="Dong C."/>
            <person name="Shao Z."/>
        </authorList>
    </citation>
    <scope>NUCLEOTIDE SEQUENCE [LARGE SCALE GENOMIC DNA]</scope>
    <source>
        <strain evidence="4 5">SA5d-4</strain>
    </source>
</reference>
<reference evidence="5" key="1">
    <citation type="submission" date="2017-08" db="EMBL/GenBank/DDBJ databases">
        <authorList>
            <person name="Huang Z."/>
        </authorList>
    </citation>
    <scope>NUCLEOTIDE SEQUENCE [LARGE SCALE GENOMIC DNA]</scope>
    <source>
        <strain evidence="5">SA5d-4</strain>
    </source>
</reference>
<organism evidence="4 5">
    <name type="scientific">Lottiidibacillus patelloidae</name>
    <dbReference type="NCBI Taxonomy" id="2670334"/>
    <lineage>
        <taxon>Bacteria</taxon>
        <taxon>Bacillati</taxon>
        <taxon>Bacillota</taxon>
        <taxon>Bacilli</taxon>
        <taxon>Bacillales</taxon>
        <taxon>Bacillaceae</taxon>
        <taxon>Lottiidibacillus</taxon>
    </lineage>
</organism>
<dbReference type="Pfam" id="PF00857">
    <property type="entry name" value="Isochorismatase"/>
    <property type="match status" value="1"/>
</dbReference>
<evidence type="ECO:0000256" key="1">
    <source>
        <dbReference type="ARBA" id="ARBA00006336"/>
    </source>
</evidence>
<dbReference type="RefSeq" id="WP_094926086.1">
    <property type="nucleotide sequence ID" value="NZ_NPIA01000008.1"/>
</dbReference>
<evidence type="ECO:0000313" key="5">
    <source>
        <dbReference type="Proteomes" id="UP000217083"/>
    </source>
</evidence>
<dbReference type="PANTHER" id="PTHR43540">
    <property type="entry name" value="PEROXYUREIDOACRYLATE/UREIDOACRYLATE AMIDOHYDROLASE-RELATED"/>
    <property type="match status" value="1"/>
</dbReference>
<dbReference type="InterPro" id="IPR050272">
    <property type="entry name" value="Isochorismatase-like_hydrls"/>
</dbReference>
<name>A0A263BRF8_9BACI</name>
<dbReference type="PANTHER" id="PTHR43540:SF1">
    <property type="entry name" value="ISOCHORISMATASE HYDROLASE"/>
    <property type="match status" value="1"/>
</dbReference>
<dbReference type="InterPro" id="IPR036380">
    <property type="entry name" value="Isochorismatase-like_sf"/>
</dbReference>
<comment type="similarity">
    <text evidence="1">Belongs to the isochorismatase family.</text>
</comment>
<keyword evidence="2 4" id="KW-0378">Hydrolase</keyword>
<keyword evidence="5" id="KW-1185">Reference proteome</keyword>
<dbReference type="Proteomes" id="UP000217083">
    <property type="component" value="Unassembled WGS sequence"/>
</dbReference>
<dbReference type="InterPro" id="IPR000868">
    <property type="entry name" value="Isochorismatase-like_dom"/>
</dbReference>
<proteinExistence type="inferred from homology"/>
<dbReference type="CDD" id="cd01014">
    <property type="entry name" value="nicotinamidase_related"/>
    <property type="match status" value="1"/>
</dbReference>
<protein>
    <submittedName>
        <fullName evidence="4">Cysteine hydrolase</fullName>
    </submittedName>
</protein>
<evidence type="ECO:0000313" key="4">
    <source>
        <dbReference type="EMBL" id="OZM56162.1"/>
    </source>
</evidence>